<keyword evidence="3" id="KW-1185">Reference proteome</keyword>
<comment type="caution">
    <text evidence="2">The sequence shown here is derived from an EMBL/GenBank/DDBJ whole genome shotgun (WGS) entry which is preliminary data.</text>
</comment>
<reference evidence="3" key="1">
    <citation type="journal article" date="2020" name="Stud. Mycol.">
        <title>101 Dothideomycetes genomes: A test case for predicting lifestyles and emergence of pathogens.</title>
        <authorList>
            <person name="Haridas S."/>
            <person name="Albert R."/>
            <person name="Binder M."/>
            <person name="Bloem J."/>
            <person name="LaButti K."/>
            <person name="Salamov A."/>
            <person name="Andreopoulos B."/>
            <person name="Baker S."/>
            <person name="Barry K."/>
            <person name="Bills G."/>
            <person name="Bluhm B."/>
            <person name="Cannon C."/>
            <person name="Castanera R."/>
            <person name="Culley D."/>
            <person name="Daum C."/>
            <person name="Ezra D."/>
            <person name="Gonzalez J."/>
            <person name="Henrissat B."/>
            <person name="Kuo A."/>
            <person name="Liang C."/>
            <person name="Lipzen A."/>
            <person name="Lutzoni F."/>
            <person name="Magnuson J."/>
            <person name="Mondo S."/>
            <person name="Nolan M."/>
            <person name="Ohm R."/>
            <person name="Pangilinan J."/>
            <person name="Park H.-J."/>
            <person name="Ramirez L."/>
            <person name="Alfaro M."/>
            <person name="Sun H."/>
            <person name="Tritt A."/>
            <person name="Yoshinaga Y."/>
            <person name="Zwiers L.-H."/>
            <person name="Turgeon B."/>
            <person name="Goodwin S."/>
            <person name="Spatafora J."/>
            <person name="Crous P."/>
            <person name="Grigoriev I."/>
        </authorList>
    </citation>
    <scope>NUCLEOTIDE SEQUENCE [LARGE SCALE GENOMIC DNA]</scope>
    <source>
        <strain evidence="3">CBS 304.66</strain>
    </source>
</reference>
<dbReference type="EMBL" id="ML986671">
    <property type="protein sequence ID" value="KAF2260824.1"/>
    <property type="molecule type" value="Genomic_DNA"/>
</dbReference>
<dbReference type="SUPFAM" id="SSF81383">
    <property type="entry name" value="F-box domain"/>
    <property type="match status" value="1"/>
</dbReference>
<evidence type="ECO:0000313" key="2">
    <source>
        <dbReference type="EMBL" id="KAF2260824.1"/>
    </source>
</evidence>
<evidence type="ECO:0000259" key="1">
    <source>
        <dbReference type="PROSITE" id="PS50181"/>
    </source>
</evidence>
<dbReference type="PROSITE" id="PS50181">
    <property type="entry name" value="FBOX"/>
    <property type="match status" value="1"/>
</dbReference>
<sequence>MADRGKRSYVVALGSVPQQSVTKARKRNSTSFAKLSSRGKFSVTDEEAPPAAFQKLPIEVNRMIPLFLNDRDICQFRLICRTTNAAINGDELSFWRLRFRDIFAYNERLSNEQLKEKYQTRQKVLLRGTSVNFHHGYSSDEQTVLKILRNLIVESFQGPYQEYDDTFHPVCINQEHLIRFILNSRLFFNTRRLPSPSRAPGINPTLVAIQLMCAHFLFSLDGFKQNILSFDLSQQLVYATSITAPIFTGPHKVEVNLVWVLHCLNFFRSYMVGDQVMGKVIATMVDGERPSGWRGRLTDGAAPLSRHWKGTYAFLDEKELAAIRQMGEEDDCLFVSDRNVDDGCVQNLNLEFAKDGEEFAWPKLFEERLCSRGHGAAYTRPHTHTRAQHRFLKPLELDPVGIHFVGEGDDDEHFYANGWLNPLPAQPRGCEIPGWQRITFMKYFVDEQGAMEMDALWAYEGAVLPGGRIVLGRWWWASEEIGEMGEENSGPFILWAVDGEQIEDGE</sequence>
<dbReference type="Proteomes" id="UP000800093">
    <property type="component" value="Unassembled WGS sequence"/>
</dbReference>
<accession>A0A9P4K7C7</accession>
<dbReference type="InterPro" id="IPR001810">
    <property type="entry name" value="F-box_dom"/>
</dbReference>
<dbReference type="OrthoDB" id="3971593at2759"/>
<gene>
    <name evidence="2" type="ORF">CC78DRAFT_384489</name>
</gene>
<feature type="domain" description="F-box" evidence="1">
    <location>
        <begin position="50"/>
        <end position="97"/>
    </location>
</feature>
<name>A0A9P4K7C7_9PLEO</name>
<dbReference type="InterPro" id="IPR036047">
    <property type="entry name" value="F-box-like_dom_sf"/>
</dbReference>
<evidence type="ECO:0000313" key="3">
    <source>
        <dbReference type="Proteomes" id="UP000800093"/>
    </source>
</evidence>
<protein>
    <recommendedName>
        <fullName evidence="1">F-box domain-containing protein</fullName>
    </recommendedName>
</protein>
<dbReference type="Pfam" id="PF00646">
    <property type="entry name" value="F-box"/>
    <property type="match status" value="1"/>
</dbReference>
<organism evidence="2 3">
    <name type="scientific">Lojkania enalia</name>
    <dbReference type="NCBI Taxonomy" id="147567"/>
    <lineage>
        <taxon>Eukaryota</taxon>
        <taxon>Fungi</taxon>
        <taxon>Dikarya</taxon>
        <taxon>Ascomycota</taxon>
        <taxon>Pezizomycotina</taxon>
        <taxon>Dothideomycetes</taxon>
        <taxon>Pleosporomycetidae</taxon>
        <taxon>Pleosporales</taxon>
        <taxon>Pleosporales incertae sedis</taxon>
        <taxon>Lojkania</taxon>
    </lineage>
</organism>
<dbReference type="AlphaFoldDB" id="A0A9P4K7C7"/>
<proteinExistence type="predicted"/>